<dbReference type="Pfam" id="PF00884">
    <property type="entry name" value="Sulfatase"/>
    <property type="match status" value="1"/>
</dbReference>
<evidence type="ECO:0000256" key="3">
    <source>
        <dbReference type="ARBA" id="ARBA00022729"/>
    </source>
</evidence>
<feature type="domain" description="N-sulphoglucosamine sulphohydrolase C-terminal" evidence="8">
    <location>
        <begin position="458"/>
        <end position="503"/>
    </location>
</feature>
<keyword evidence="6" id="KW-0812">Transmembrane</keyword>
<keyword evidence="6" id="KW-1133">Transmembrane helix</keyword>
<proteinExistence type="inferred from homology"/>
<evidence type="ECO:0000256" key="1">
    <source>
        <dbReference type="ARBA" id="ARBA00001913"/>
    </source>
</evidence>
<dbReference type="EMBL" id="CALNXI010000453">
    <property type="protein sequence ID" value="CAH3027453.1"/>
    <property type="molecule type" value="Genomic_DNA"/>
</dbReference>
<evidence type="ECO:0000259" key="7">
    <source>
        <dbReference type="Pfam" id="PF00884"/>
    </source>
</evidence>
<dbReference type="PANTHER" id="PTHR43108">
    <property type="entry name" value="N-ACETYLGLUCOSAMINE-6-SULFATASE FAMILY MEMBER"/>
    <property type="match status" value="1"/>
</dbReference>
<keyword evidence="4" id="KW-0378">Hydrolase</keyword>
<dbReference type="InterPro" id="IPR017850">
    <property type="entry name" value="Alkaline_phosphatase_core_sf"/>
</dbReference>
<keyword evidence="3" id="KW-0732">Signal</keyword>
<reference evidence="9 10" key="1">
    <citation type="submission" date="2022-05" db="EMBL/GenBank/DDBJ databases">
        <authorList>
            <consortium name="Genoscope - CEA"/>
            <person name="William W."/>
        </authorList>
    </citation>
    <scope>NUCLEOTIDE SEQUENCE [LARGE SCALE GENOMIC DNA]</scope>
</reference>
<gene>
    <name evidence="9" type="ORF">PEVE_00031594</name>
</gene>
<evidence type="ECO:0000313" key="9">
    <source>
        <dbReference type="EMBL" id="CAH3027453.1"/>
    </source>
</evidence>
<dbReference type="InterPro" id="IPR000917">
    <property type="entry name" value="Sulfatase_N"/>
</dbReference>
<sequence length="530" mass="60113">MRALTASQCSAAHPVHNVRSYAFSSPLQGFVFISILLFSAPSTRGFSNERRNVLVLIGDDAGFETQVYNNSVCKTPNINALAERSVIFRNGFTSVSSCSPSRSTILTGLPQHQNGMYGLHHTFHHFDSFDAVKSLPLLLQKENIRTGIIGKKHVGPETVYPFDFSYTELNCNLLQCGRNITHMKDLAREFFQGSLSDPRPFFLYIGFFDPHRCDPYGKYGEFCEKFGNGEPGMGVIPDWKPLHYSPEEVIVPYFIPDTPAARREIANQYTGISRMDQGIGLILDELRQAGFEENTLVIFSSDNGIPFPGAKTNLYNPGMAEPYLVSSPYVTKRWGQISDASVSLLDIVPTILDWFSIDYPSYKLFGTHDVQLTGKSVLPVLKEEPVSGWDTVFASHDLHEVTMYYPMRVMQKNNLKLIHNLWYKMPYPIALDIFTSFSFMDILERTKNGTETGWIHALKQYYYRSQWELYDLKSDPKELKNLINNPAYQAEVKELREELLTWQRTTDDPWLCSPGGVKVGSLCISMDNDA</sequence>
<evidence type="ECO:0000256" key="6">
    <source>
        <dbReference type="SAM" id="Phobius"/>
    </source>
</evidence>
<evidence type="ECO:0000256" key="4">
    <source>
        <dbReference type="ARBA" id="ARBA00022801"/>
    </source>
</evidence>
<evidence type="ECO:0000256" key="2">
    <source>
        <dbReference type="ARBA" id="ARBA00008779"/>
    </source>
</evidence>
<evidence type="ECO:0000259" key="8">
    <source>
        <dbReference type="Pfam" id="PF16347"/>
    </source>
</evidence>
<dbReference type="SUPFAM" id="SSF53649">
    <property type="entry name" value="Alkaline phosphatase-like"/>
    <property type="match status" value="1"/>
</dbReference>
<evidence type="ECO:0000313" key="10">
    <source>
        <dbReference type="Proteomes" id="UP001159427"/>
    </source>
</evidence>
<comment type="caution">
    <text evidence="9">The sequence shown here is derived from an EMBL/GenBank/DDBJ whole genome shotgun (WGS) entry which is preliminary data.</text>
</comment>
<organism evidence="9 10">
    <name type="scientific">Porites evermanni</name>
    <dbReference type="NCBI Taxonomy" id="104178"/>
    <lineage>
        <taxon>Eukaryota</taxon>
        <taxon>Metazoa</taxon>
        <taxon>Cnidaria</taxon>
        <taxon>Anthozoa</taxon>
        <taxon>Hexacorallia</taxon>
        <taxon>Scleractinia</taxon>
        <taxon>Fungiina</taxon>
        <taxon>Poritidae</taxon>
        <taxon>Porites</taxon>
    </lineage>
</organism>
<dbReference type="Proteomes" id="UP001159427">
    <property type="component" value="Unassembled WGS sequence"/>
</dbReference>
<dbReference type="PANTHER" id="PTHR43108:SF6">
    <property type="entry name" value="N-SULPHOGLUCOSAMINE SULPHOHYDROLASE"/>
    <property type="match status" value="1"/>
</dbReference>
<keyword evidence="5" id="KW-0325">Glycoprotein</keyword>
<evidence type="ECO:0000256" key="5">
    <source>
        <dbReference type="ARBA" id="ARBA00023180"/>
    </source>
</evidence>
<dbReference type="CDD" id="cd16027">
    <property type="entry name" value="SGSH"/>
    <property type="match status" value="1"/>
</dbReference>
<keyword evidence="6" id="KW-0472">Membrane</keyword>
<comment type="cofactor">
    <cofactor evidence="1">
        <name>Ca(2+)</name>
        <dbReference type="ChEBI" id="CHEBI:29108"/>
    </cofactor>
</comment>
<dbReference type="InterPro" id="IPR032506">
    <property type="entry name" value="SGSH_C"/>
</dbReference>
<name>A0ABN8MDC9_9CNID</name>
<dbReference type="Pfam" id="PF16347">
    <property type="entry name" value="SGSH_C"/>
    <property type="match status" value="1"/>
</dbReference>
<comment type="similarity">
    <text evidence="2">Belongs to the sulfatase family.</text>
</comment>
<accession>A0ABN8MDC9</accession>
<keyword evidence="10" id="KW-1185">Reference proteome</keyword>
<dbReference type="PROSITE" id="PS00523">
    <property type="entry name" value="SULFATASE_1"/>
    <property type="match status" value="1"/>
</dbReference>
<protein>
    <recommendedName>
        <fullName evidence="11">N-sulfoglucosamine sulfohydrolase</fullName>
    </recommendedName>
</protein>
<dbReference type="InterPro" id="IPR024607">
    <property type="entry name" value="Sulfatase_CS"/>
</dbReference>
<evidence type="ECO:0008006" key="11">
    <source>
        <dbReference type="Google" id="ProtNLM"/>
    </source>
</evidence>
<feature type="transmembrane region" description="Helical" evidence="6">
    <location>
        <begin position="21"/>
        <end position="40"/>
    </location>
</feature>
<feature type="domain" description="Sulfatase N-terminal" evidence="7">
    <location>
        <begin position="51"/>
        <end position="356"/>
    </location>
</feature>
<dbReference type="Gene3D" id="3.40.720.10">
    <property type="entry name" value="Alkaline Phosphatase, subunit A"/>
    <property type="match status" value="1"/>
</dbReference>